<protein>
    <submittedName>
        <fullName evidence="2">Flagella basal body P-ring formation protein FlgA</fullName>
    </submittedName>
</protein>
<dbReference type="EMBL" id="JAWJEJ010000002">
    <property type="protein sequence ID" value="MDV3458494.1"/>
    <property type="molecule type" value="Genomic_DNA"/>
</dbReference>
<dbReference type="RefSeq" id="WP_317227678.1">
    <property type="nucleotide sequence ID" value="NZ_JAWJEJ010000002.1"/>
</dbReference>
<dbReference type="Pfam" id="PF13144">
    <property type="entry name" value="ChapFlgA"/>
    <property type="match status" value="1"/>
</dbReference>
<gene>
    <name evidence="2" type="ORF">RZN05_15965</name>
</gene>
<evidence type="ECO:0000313" key="3">
    <source>
        <dbReference type="Proteomes" id="UP001273531"/>
    </source>
</evidence>
<sequence length="164" mass="16907">MLLSLALAAAAPEFQSTAILDAIVTQFTGKALGEQGGARAPVDKRLKLQACAAPQLEWRSETKDAVVVRCMAPAWRIFVPVDAVPQPKPAPVAAQAPAVSVKALPVIRRGDPITVAAGAAGFSITREGIAMGDAVAGARLLVKVDEKKAPIQAVAVESGLARLP</sequence>
<accession>A0ABU3YAS4</accession>
<organism evidence="2 3">
    <name type="scientific">Sphingomonas agrestis</name>
    <dbReference type="NCBI Taxonomy" id="3080540"/>
    <lineage>
        <taxon>Bacteria</taxon>
        <taxon>Pseudomonadati</taxon>
        <taxon>Pseudomonadota</taxon>
        <taxon>Alphaproteobacteria</taxon>
        <taxon>Sphingomonadales</taxon>
        <taxon>Sphingomonadaceae</taxon>
        <taxon>Sphingomonas</taxon>
    </lineage>
</organism>
<evidence type="ECO:0000259" key="1">
    <source>
        <dbReference type="Pfam" id="PF13144"/>
    </source>
</evidence>
<keyword evidence="2" id="KW-0969">Cilium</keyword>
<name>A0ABU3YAS4_9SPHN</name>
<comment type="caution">
    <text evidence="2">The sequence shown here is derived from an EMBL/GenBank/DDBJ whole genome shotgun (WGS) entry which is preliminary data.</text>
</comment>
<keyword evidence="2" id="KW-0966">Cell projection</keyword>
<keyword evidence="3" id="KW-1185">Reference proteome</keyword>
<keyword evidence="2" id="KW-0282">Flagellum</keyword>
<dbReference type="InterPro" id="IPR017585">
    <property type="entry name" value="SAF_FlgA"/>
</dbReference>
<evidence type="ECO:0000313" key="2">
    <source>
        <dbReference type="EMBL" id="MDV3458494.1"/>
    </source>
</evidence>
<reference evidence="2 3" key="1">
    <citation type="submission" date="2023-10" db="EMBL/GenBank/DDBJ databases">
        <title>Sphingomonas sp. HF-S4 16S ribosomal RNA gene Genome sequencing and assembly.</title>
        <authorList>
            <person name="Lee H."/>
        </authorList>
    </citation>
    <scope>NUCLEOTIDE SEQUENCE [LARGE SCALE GENOMIC DNA]</scope>
    <source>
        <strain evidence="2 3">HF-S4</strain>
    </source>
</reference>
<proteinExistence type="predicted"/>
<dbReference type="Gene3D" id="2.30.30.760">
    <property type="match status" value="1"/>
</dbReference>
<feature type="domain" description="Flagella basal body P-ring formation protein FlgA SAF" evidence="1">
    <location>
        <begin position="100"/>
        <end position="159"/>
    </location>
</feature>
<dbReference type="Proteomes" id="UP001273531">
    <property type="component" value="Unassembled WGS sequence"/>
</dbReference>